<gene>
    <name evidence="1" type="ORF">N207_03815</name>
</gene>
<dbReference type="AlphaFoldDB" id="T0ESE4"/>
<sequence>MGFLTNKLKVFQNKLITIVNGLSGAIMRGNDGGLNGVFLSKKILLI</sequence>
<reference evidence="1 2" key="1">
    <citation type="journal article" date="2013" name="Genome Announc.">
        <title>Multiple genome sequences of Helicobacter pylori strains of diverse disease and antibiotic resistance backgrounds from Malaysia.</title>
        <authorList>
            <person name="Rehvathy V."/>
            <person name="Tan M.H."/>
            <person name="Gunaletchumy S.P."/>
            <person name="Teh X."/>
            <person name="Wang S."/>
            <person name="Baybayan P."/>
            <person name="Singh S."/>
            <person name="Ashby M."/>
            <person name="Kaakoush N.O."/>
            <person name="Mitchell H.M."/>
            <person name="Croft L.J."/>
            <person name="Goh K.L."/>
            <person name="Loke M.F."/>
            <person name="Vadivelu J."/>
        </authorList>
    </citation>
    <scope>NUCLEOTIDE SEQUENCE [LARGE SCALE GENOMIC DNA]</scope>
    <source>
        <strain evidence="1 2">UM114</strain>
    </source>
</reference>
<evidence type="ECO:0000313" key="1">
    <source>
        <dbReference type="EMBL" id="EPZ92359.1"/>
    </source>
</evidence>
<name>T0ESE4_HELPX</name>
<dbReference type="Proteomes" id="UP000015605">
    <property type="component" value="Unassembled WGS sequence"/>
</dbReference>
<protein>
    <submittedName>
        <fullName evidence="1">Uncharacterized protein</fullName>
    </submittedName>
</protein>
<comment type="caution">
    <text evidence="1">The sequence shown here is derived from an EMBL/GenBank/DDBJ whole genome shotgun (WGS) entry which is preliminary data.</text>
</comment>
<proteinExistence type="predicted"/>
<organism evidence="1 2">
    <name type="scientific">Helicobacter pylori UM114</name>
    <dbReference type="NCBI Taxonomy" id="1355531"/>
    <lineage>
        <taxon>Bacteria</taxon>
        <taxon>Pseudomonadati</taxon>
        <taxon>Campylobacterota</taxon>
        <taxon>Epsilonproteobacteria</taxon>
        <taxon>Campylobacterales</taxon>
        <taxon>Helicobacteraceae</taxon>
        <taxon>Helicobacter</taxon>
    </lineage>
</organism>
<accession>T0ESE4</accession>
<evidence type="ECO:0000313" key="2">
    <source>
        <dbReference type="Proteomes" id="UP000015605"/>
    </source>
</evidence>
<dbReference type="EMBL" id="AUSS01000035">
    <property type="protein sequence ID" value="EPZ92359.1"/>
    <property type="molecule type" value="Genomic_DNA"/>
</dbReference>